<organism evidence="9 10">
    <name type="scientific">Clostridium aceticum</name>
    <dbReference type="NCBI Taxonomy" id="84022"/>
    <lineage>
        <taxon>Bacteria</taxon>
        <taxon>Bacillati</taxon>
        <taxon>Bacillota</taxon>
        <taxon>Clostridia</taxon>
        <taxon>Eubacteriales</taxon>
        <taxon>Clostridiaceae</taxon>
        <taxon>Clostridium</taxon>
    </lineage>
</organism>
<evidence type="ECO:0000313" key="10">
    <source>
        <dbReference type="Proteomes" id="UP000035704"/>
    </source>
</evidence>
<dbReference type="Pfam" id="PF02743">
    <property type="entry name" value="dCache_1"/>
    <property type="match status" value="1"/>
</dbReference>
<dbReference type="KEGG" id="cace:CACET_c03110"/>
<evidence type="ECO:0000256" key="8">
    <source>
        <dbReference type="ARBA" id="ARBA00029447"/>
    </source>
</evidence>
<comment type="similarity">
    <text evidence="8">Belongs to the methyl-accepting chemotaxis (MCP) protein family.</text>
</comment>
<name>A0A0D8I725_9CLOT</name>
<dbReference type="PROSITE" id="PS50885">
    <property type="entry name" value="HAMP"/>
    <property type="match status" value="1"/>
</dbReference>
<keyword evidence="5" id="KW-1133">Transmembrane helix</keyword>
<keyword evidence="2" id="KW-1003">Cell membrane</keyword>
<keyword evidence="4" id="KW-0812">Transmembrane</keyword>
<keyword evidence="10" id="KW-1185">Reference proteome</keyword>
<dbReference type="Gene3D" id="6.10.340.10">
    <property type="match status" value="1"/>
</dbReference>
<keyword evidence="3" id="KW-0145">Chemotaxis</keyword>
<keyword evidence="6" id="KW-0472">Membrane</keyword>
<dbReference type="Gene3D" id="3.30.450.20">
    <property type="entry name" value="PAS domain"/>
    <property type="match status" value="1"/>
</dbReference>
<protein>
    <submittedName>
        <fullName evidence="9">Methyl-accepting chemotaxis protein TlpB</fullName>
    </submittedName>
</protein>
<dbReference type="CDD" id="cd12914">
    <property type="entry name" value="PDC1_DGC_like"/>
    <property type="match status" value="1"/>
</dbReference>
<evidence type="ECO:0000256" key="6">
    <source>
        <dbReference type="ARBA" id="ARBA00023136"/>
    </source>
</evidence>
<evidence type="ECO:0000256" key="3">
    <source>
        <dbReference type="ARBA" id="ARBA00022500"/>
    </source>
</evidence>
<dbReference type="GO" id="GO:0005886">
    <property type="term" value="C:plasma membrane"/>
    <property type="evidence" value="ECO:0007669"/>
    <property type="project" value="UniProtKB-SubCell"/>
</dbReference>
<dbReference type="SMART" id="SM00283">
    <property type="entry name" value="MA"/>
    <property type="match status" value="1"/>
</dbReference>
<dbReference type="AlphaFoldDB" id="A0A0D8I725"/>
<dbReference type="Pfam" id="PF00015">
    <property type="entry name" value="MCPsignal"/>
    <property type="match status" value="1"/>
</dbReference>
<dbReference type="SUPFAM" id="SSF58104">
    <property type="entry name" value="Methyl-accepting chemotaxis protein (MCP) signaling domain"/>
    <property type="match status" value="1"/>
</dbReference>
<dbReference type="Proteomes" id="UP000035704">
    <property type="component" value="Chromosome"/>
</dbReference>
<dbReference type="GO" id="GO:0006935">
    <property type="term" value="P:chemotaxis"/>
    <property type="evidence" value="ECO:0007669"/>
    <property type="project" value="UniProtKB-KW"/>
</dbReference>
<dbReference type="CDD" id="cd12912">
    <property type="entry name" value="PDC2_MCP_like"/>
    <property type="match status" value="1"/>
</dbReference>
<dbReference type="Gene3D" id="1.10.287.950">
    <property type="entry name" value="Methyl-accepting chemotaxis protein"/>
    <property type="match status" value="1"/>
</dbReference>
<evidence type="ECO:0000256" key="4">
    <source>
        <dbReference type="ARBA" id="ARBA00022692"/>
    </source>
</evidence>
<reference evidence="9 10" key="1">
    <citation type="submission" date="2014-10" db="EMBL/GenBank/DDBJ databases">
        <title>Genome sequence of Clostridium aceticum DSM 1496.</title>
        <authorList>
            <person name="Poehlein A."/>
            <person name="Schiel-Bengelsdorf B."/>
            <person name="Gottschalk G."/>
            <person name="Duerre P."/>
            <person name="Daniel R."/>
        </authorList>
    </citation>
    <scope>NUCLEOTIDE SEQUENCE [LARGE SCALE GENOMIC DNA]</scope>
    <source>
        <strain evidence="9 10">DSM 1496</strain>
    </source>
</reference>
<dbReference type="PATRIC" id="fig|84022.5.peg.2060"/>
<evidence type="ECO:0000313" key="9">
    <source>
        <dbReference type="EMBL" id="AKL93827.1"/>
    </source>
</evidence>
<dbReference type="GO" id="GO:0007165">
    <property type="term" value="P:signal transduction"/>
    <property type="evidence" value="ECO:0007669"/>
    <property type="project" value="UniProtKB-KW"/>
</dbReference>
<evidence type="ECO:0000256" key="5">
    <source>
        <dbReference type="ARBA" id="ARBA00022989"/>
    </source>
</evidence>
<dbReference type="OrthoDB" id="9762005at2"/>
<dbReference type="InterPro" id="IPR003660">
    <property type="entry name" value="HAMP_dom"/>
</dbReference>
<evidence type="ECO:0000256" key="2">
    <source>
        <dbReference type="ARBA" id="ARBA00022475"/>
    </source>
</evidence>
<gene>
    <name evidence="9" type="primary">tlpB1</name>
    <name evidence="9" type="ORF">CACET_c03110</name>
</gene>
<dbReference type="EMBL" id="CP009687">
    <property type="protein sequence ID" value="AKL93827.1"/>
    <property type="molecule type" value="Genomic_DNA"/>
</dbReference>
<dbReference type="PANTHER" id="PTHR32089">
    <property type="entry name" value="METHYL-ACCEPTING CHEMOTAXIS PROTEIN MCPB"/>
    <property type="match status" value="1"/>
</dbReference>
<proteinExistence type="inferred from homology"/>
<dbReference type="STRING" id="84022.CACET_c03110"/>
<accession>A0A0D8I725</accession>
<dbReference type="PANTHER" id="PTHR32089:SF112">
    <property type="entry name" value="LYSOZYME-LIKE PROTEIN-RELATED"/>
    <property type="match status" value="1"/>
</dbReference>
<comment type="subcellular location">
    <subcellularLocation>
        <location evidence="1">Cell membrane</location>
        <topology evidence="1">Multi-pass membrane protein</topology>
    </subcellularLocation>
</comment>
<evidence type="ECO:0000256" key="1">
    <source>
        <dbReference type="ARBA" id="ARBA00004651"/>
    </source>
</evidence>
<evidence type="ECO:0000256" key="7">
    <source>
        <dbReference type="ARBA" id="ARBA00023224"/>
    </source>
</evidence>
<dbReference type="RefSeq" id="WP_044826144.1">
    <property type="nucleotide sequence ID" value="NZ_CP009687.1"/>
</dbReference>
<dbReference type="Pfam" id="PF00672">
    <property type="entry name" value="HAMP"/>
    <property type="match status" value="1"/>
</dbReference>
<dbReference type="CDD" id="cd06225">
    <property type="entry name" value="HAMP"/>
    <property type="match status" value="1"/>
</dbReference>
<keyword evidence="7" id="KW-0807">Transducer</keyword>
<dbReference type="InterPro" id="IPR033479">
    <property type="entry name" value="dCache_1"/>
</dbReference>
<sequence>MEKTIIEEERKIEKVLEDVKGNGKRYQGISIKKQLILIVSMILLISILTITFFNYYMESKKVIASAENTNQMMGESIAAQIDLYMKSTVDMVQMIGSSQNFTRLTDSEIYSAINYYAYQYEDLTAFLYVDMEGNILASSGGVARRNVSGEAWFKAATEGQTYISQSMEDERTGMPVMMITIPIRADRVGIISGALGVFVNFHAINEIVEKVRIGETGYAYVLDAQGYVVGHGIDATEYVSRRWNVAGESSEAVKKIALEEEAVAYGDNRYGQSAMMVASTIEKNGWRVIVEQELSEITAETRQILQFNLTVAFIFILIALAMVLLFANIFTKPILNLVEGAQKIKDGNLGYRIKVTQKNEIGELESAFNEMAESIAGIINHLNGTIREVNLLIHGFGESVDLAERASREISKTIESVAVGTSQQMNHIQETTESVTVLVQNAKEVKSSAGAVVMAAEEASNLAQGGVKSIEEVQSTIQKMITVAEGTAAMVKDLEENIKEINMAGQLITEIAEQTNLLALNAAIEAARAGEHGRGFSVVAEEVRKLAEASRSASGEIIDLITRIKGETEKVVLATEESITGVEKGSCIIDSTAISFKDILKDTYRVSESMQGLSINITNMFQRVEEVKDKIEEVGGISATTATRSQEVLASVEEQEASLHEITSSTENLGNMMQELHETSRQFTTDETA</sequence>
<dbReference type="SMART" id="SM00304">
    <property type="entry name" value="HAMP"/>
    <property type="match status" value="1"/>
</dbReference>
<dbReference type="InterPro" id="IPR004089">
    <property type="entry name" value="MCPsignal_dom"/>
</dbReference>
<dbReference type="PROSITE" id="PS50111">
    <property type="entry name" value="CHEMOTAXIS_TRANSDUC_2"/>
    <property type="match status" value="1"/>
</dbReference>